<evidence type="ECO:0000313" key="2">
    <source>
        <dbReference type="Proteomes" id="UP000789920"/>
    </source>
</evidence>
<organism evidence="1 2">
    <name type="scientific">Racocetra persica</name>
    <dbReference type="NCBI Taxonomy" id="160502"/>
    <lineage>
        <taxon>Eukaryota</taxon>
        <taxon>Fungi</taxon>
        <taxon>Fungi incertae sedis</taxon>
        <taxon>Mucoromycota</taxon>
        <taxon>Glomeromycotina</taxon>
        <taxon>Glomeromycetes</taxon>
        <taxon>Diversisporales</taxon>
        <taxon>Gigasporaceae</taxon>
        <taxon>Racocetra</taxon>
    </lineage>
</organism>
<evidence type="ECO:0000313" key="1">
    <source>
        <dbReference type="EMBL" id="CAG8778531.1"/>
    </source>
</evidence>
<keyword evidence="2" id="KW-1185">Reference proteome</keyword>
<sequence>KNKKCRYTIWSGLKRATFVLLEELVIDEMVIEEYDDERRN</sequence>
<reference evidence="1" key="1">
    <citation type="submission" date="2021-06" db="EMBL/GenBank/DDBJ databases">
        <authorList>
            <person name="Kallberg Y."/>
            <person name="Tangrot J."/>
            <person name="Rosling A."/>
        </authorList>
    </citation>
    <scope>NUCLEOTIDE SEQUENCE</scope>
    <source>
        <strain evidence="1">MA461A</strain>
    </source>
</reference>
<comment type="caution">
    <text evidence="1">The sequence shown here is derived from an EMBL/GenBank/DDBJ whole genome shotgun (WGS) entry which is preliminary data.</text>
</comment>
<feature type="non-terminal residue" evidence="1">
    <location>
        <position position="1"/>
    </location>
</feature>
<gene>
    <name evidence="1" type="ORF">RPERSI_LOCUS17237</name>
</gene>
<accession>A0ACA9R5U4</accession>
<dbReference type="EMBL" id="CAJVQC010043927">
    <property type="protein sequence ID" value="CAG8778531.1"/>
    <property type="molecule type" value="Genomic_DNA"/>
</dbReference>
<dbReference type="Proteomes" id="UP000789920">
    <property type="component" value="Unassembled WGS sequence"/>
</dbReference>
<name>A0ACA9R5U4_9GLOM</name>
<protein>
    <submittedName>
        <fullName evidence="1">14580_t:CDS:1</fullName>
    </submittedName>
</protein>
<proteinExistence type="predicted"/>